<protein>
    <recommendedName>
        <fullName evidence="1">3'-5' exonuclease domain-containing protein</fullName>
    </recommendedName>
</protein>
<dbReference type="Pfam" id="PF01612">
    <property type="entry name" value="DNA_pol_A_exo1"/>
    <property type="match status" value="1"/>
</dbReference>
<feature type="domain" description="3'-5' exonuclease" evidence="1">
    <location>
        <begin position="11"/>
        <end position="196"/>
    </location>
</feature>
<evidence type="ECO:0000313" key="2">
    <source>
        <dbReference type="EMBL" id="KAK6952453.1"/>
    </source>
</evidence>
<dbReference type="Gene3D" id="3.30.420.10">
    <property type="entry name" value="Ribonuclease H-like superfamily/Ribonuclease H"/>
    <property type="match status" value="1"/>
</dbReference>
<dbReference type="AlphaFoldDB" id="A0AAX6MJ28"/>
<dbReference type="GO" id="GO:0008408">
    <property type="term" value="F:3'-5' exonuclease activity"/>
    <property type="evidence" value="ECO:0007669"/>
    <property type="project" value="InterPro"/>
</dbReference>
<reference evidence="2 3" key="1">
    <citation type="journal article" date="2024" name="Front Chem Biol">
        <title>Unveiling the potential of Daldinia eschscholtzii MFLUCC 19-0629 through bioactivity and bioinformatics studies for enhanced sustainable agriculture production.</title>
        <authorList>
            <person name="Brooks S."/>
            <person name="Weaver J.A."/>
            <person name="Klomchit A."/>
            <person name="Alharthi S.A."/>
            <person name="Onlamun T."/>
            <person name="Nurani R."/>
            <person name="Vong T.K."/>
            <person name="Alberti F."/>
            <person name="Greco C."/>
        </authorList>
    </citation>
    <scope>NUCLEOTIDE SEQUENCE [LARGE SCALE GENOMIC DNA]</scope>
    <source>
        <strain evidence="2">MFLUCC 19-0629</strain>
    </source>
</reference>
<proteinExistence type="predicted"/>
<dbReference type="PANTHER" id="PTHR43040:SF1">
    <property type="entry name" value="RIBONUCLEASE D"/>
    <property type="match status" value="1"/>
</dbReference>
<dbReference type="GO" id="GO:0003676">
    <property type="term" value="F:nucleic acid binding"/>
    <property type="evidence" value="ECO:0007669"/>
    <property type="project" value="InterPro"/>
</dbReference>
<keyword evidence="3" id="KW-1185">Reference proteome</keyword>
<name>A0AAX6MJ28_9PEZI</name>
<dbReference type="InterPro" id="IPR002562">
    <property type="entry name" value="3'-5'_exonuclease_dom"/>
</dbReference>
<dbReference type="GO" id="GO:0006139">
    <property type="term" value="P:nucleobase-containing compound metabolic process"/>
    <property type="evidence" value="ECO:0007669"/>
    <property type="project" value="InterPro"/>
</dbReference>
<accession>A0AAX6MJ28</accession>
<sequence length="250" mass="28349">MATLTSSPALVSSLSDLRVFLSSITSSSSIYLDLEGKSLSRNGTLTIITALVYPTNVTSLIDVQTLEAFAFTTPSLNGKTFKAVLEDPLIPKYLWDVRNDADALWAHYQVRLAGVTDIQLLENATRKDPKTYVSGLNKCIKKDLNLRYMEKQHWIQTKKEVTANMPDDIFARRPLDAKTIQYCANDVVHLPALHQTYARRIDRQWMRKVMDESARRVADACGPTYEPKSEMKRFGPWAFALGVDNDRFIR</sequence>
<dbReference type="InterPro" id="IPR036397">
    <property type="entry name" value="RNaseH_sf"/>
</dbReference>
<dbReference type="InterPro" id="IPR012337">
    <property type="entry name" value="RNaseH-like_sf"/>
</dbReference>
<evidence type="ECO:0000313" key="3">
    <source>
        <dbReference type="Proteomes" id="UP001369815"/>
    </source>
</evidence>
<dbReference type="Proteomes" id="UP001369815">
    <property type="component" value="Unassembled WGS sequence"/>
</dbReference>
<organism evidence="2 3">
    <name type="scientific">Daldinia eschscholtzii</name>
    <dbReference type="NCBI Taxonomy" id="292717"/>
    <lineage>
        <taxon>Eukaryota</taxon>
        <taxon>Fungi</taxon>
        <taxon>Dikarya</taxon>
        <taxon>Ascomycota</taxon>
        <taxon>Pezizomycotina</taxon>
        <taxon>Sordariomycetes</taxon>
        <taxon>Xylariomycetidae</taxon>
        <taxon>Xylariales</taxon>
        <taxon>Hypoxylaceae</taxon>
        <taxon>Daldinia</taxon>
    </lineage>
</organism>
<dbReference type="PANTHER" id="PTHR43040">
    <property type="entry name" value="RIBONUCLEASE D"/>
    <property type="match status" value="1"/>
</dbReference>
<comment type="caution">
    <text evidence="2">The sequence shown here is derived from an EMBL/GenBank/DDBJ whole genome shotgun (WGS) entry which is preliminary data.</text>
</comment>
<dbReference type="SUPFAM" id="SSF53098">
    <property type="entry name" value="Ribonuclease H-like"/>
    <property type="match status" value="1"/>
</dbReference>
<gene>
    <name evidence="2" type="ORF">Daesc_006990</name>
</gene>
<evidence type="ECO:0000259" key="1">
    <source>
        <dbReference type="Pfam" id="PF01612"/>
    </source>
</evidence>
<dbReference type="EMBL" id="JBANMG010000006">
    <property type="protein sequence ID" value="KAK6952453.1"/>
    <property type="molecule type" value="Genomic_DNA"/>
</dbReference>